<gene>
    <name evidence="6" type="primary">Ctnnal1</name>
</gene>
<dbReference type="Pfam" id="PF01044">
    <property type="entry name" value="Vinculin"/>
    <property type="match status" value="1"/>
</dbReference>
<keyword evidence="3" id="KW-0963">Cytoplasm</keyword>
<dbReference type="Gene3D" id="1.20.120.230">
    <property type="entry name" value="Alpha-catenin/vinculin-like"/>
    <property type="match status" value="3"/>
</dbReference>
<dbReference type="InterPro" id="IPR036723">
    <property type="entry name" value="Alpha-catenin/vinculin-like_sf"/>
</dbReference>
<dbReference type="GO" id="GO:0007266">
    <property type="term" value="P:Rho protein signal transduction"/>
    <property type="evidence" value="ECO:0007669"/>
    <property type="project" value="InterPro"/>
</dbReference>
<dbReference type="InterPro" id="IPR030045">
    <property type="entry name" value="CTNNAL1"/>
</dbReference>
<comment type="subcellular location">
    <subcellularLocation>
        <location evidence="1">Cytoplasm</location>
    </subcellularLocation>
</comment>
<feature type="compositionally biased region" description="Polar residues" evidence="5">
    <location>
        <begin position="130"/>
        <end position="145"/>
    </location>
</feature>
<accession>A0A6F9D9J8</accession>
<keyword evidence="4" id="KW-0175">Coiled coil</keyword>
<dbReference type="SUPFAM" id="SSF47220">
    <property type="entry name" value="alpha-catenin/vinculin-like"/>
    <property type="match status" value="2"/>
</dbReference>
<dbReference type="AlphaFoldDB" id="A0A6F9D9J8"/>
<evidence type="ECO:0000256" key="1">
    <source>
        <dbReference type="ARBA" id="ARBA00004496"/>
    </source>
</evidence>
<feature type="compositionally biased region" description="Polar residues" evidence="5">
    <location>
        <begin position="861"/>
        <end position="885"/>
    </location>
</feature>
<feature type="compositionally biased region" description="Basic residues" evidence="5">
    <location>
        <begin position="920"/>
        <end position="929"/>
    </location>
</feature>
<dbReference type="EMBL" id="LR784220">
    <property type="protein sequence ID" value="CAB3234320.1"/>
    <property type="molecule type" value="mRNA"/>
</dbReference>
<sequence>MYHVCADKNNGQAVLRRDVFWQCMEKCMENIPTKSIENSVMPLAEQMAALLRHRGPASSMTSLTSPARALTTDQAVHVVSKAVTTFVRAGRVVANDNRSIQREMENACDDAIMAGESLCRVLTTRPSYSQQFGISPSTSSGTSQNGTDSGVDEDLDDDLSYEVFHLPASDAEPVPSIRISAARDISTNSMSLTQGQKSDKVTELLSASSSELTMSSVAGAFLRTSDSSSGSLVSSGSHSDEEINQSNLATSCYALLASVINVLSLADSILVEEIIQCKDEVYCQLDSLWKCDNFHEFLKQFTEFGTKMVKLAHFTGARQKDLKCEEAKTQMSIIRSVLERGTSALLATSKAWYHFPSTRSEAIRGCSFRRMKRALFRLQQISCRNTRWRQRNSTDLANKFAQLETDDFQPIPTSDSAALLIRRLQAKLRKSSSPPNSCHDLTEAKCAQQEENIEVLAKKVMECMDEFTDCPYTKHLQRMKIVSVVSMFKDSLDCCIKCGQQLQRQKLEDSTILFNKICKELTTTLHEIAVDQAADIIRVFTGHNDDTKDPATVLLMSLHHNAAAQSLDRFAEISSKASEACKLLGHCLYDPSHVTIAHHVTESLTEFSEQVKQSFLLATSLPKHRMVQETLSDVVQQWRSFVLNDLVQLCAHAQSEDYSSVTSNARRSNDSESDVIHDMSEQKTTAVRLGLEIKLLASQCRIEMQQLKRSDTTSVYTSLFRHVSEMIDVGWNIFLFTKGEPPLRTTVDFFKASDQIGLLSREIETDLKCVSEQKTESRSSNLVHKLHQAICLLSSTRDQLQMASHSSAHGKSAMLRKVMATLKGIRGNVEVVSKVLVEISASSLQNFCPQSTLRKQKPRSKSLTPRRSQTTVHPSSSNTCTTPTRSCVKFRSENSQIDDMTSTKRSSRKSSSFNGTKDGKLRKNSHSRGHVISTRL</sequence>
<organism evidence="6">
    <name type="scientific">Phallusia mammillata</name>
    <dbReference type="NCBI Taxonomy" id="59560"/>
    <lineage>
        <taxon>Eukaryota</taxon>
        <taxon>Metazoa</taxon>
        <taxon>Chordata</taxon>
        <taxon>Tunicata</taxon>
        <taxon>Ascidiacea</taxon>
        <taxon>Phlebobranchia</taxon>
        <taxon>Ascidiidae</taxon>
        <taxon>Phallusia</taxon>
    </lineage>
</organism>
<reference evidence="6" key="1">
    <citation type="submission" date="2020-04" db="EMBL/GenBank/DDBJ databases">
        <authorList>
            <person name="Neveu A P."/>
        </authorList>
    </citation>
    <scope>NUCLEOTIDE SEQUENCE</scope>
    <source>
        <tissue evidence="6">Whole embryo</tissue>
    </source>
</reference>
<comment type="similarity">
    <text evidence="2">Belongs to the vinculin/alpha-catenin family.</text>
</comment>
<evidence type="ECO:0000256" key="3">
    <source>
        <dbReference type="ARBA" id="ARBA00022490"/>
    </source>
</evidence>
<feature type="region of interest" description="Disordered" evidence="5">
    <location>
        <begin position="130"/>
        <end position="154"/>
    </location>
</feature>
<name>A0A6F9D9J8_9ASCI</name>
<evidence type="ECO:0000313" key="6">
    <source>
        <dbReference type="EMBL" id="CAB3234320.1"/>
    </source>
</evidence>
<feature type="coiled-coil region" evidence="4">
    <location>
        <begin position="439"/>
        <end position="466"/>
    </location>
</feature>
<evidence type="ECO:0000256" key="4">
    <source>
        <dbReference type="SAM" id="Coils"/>
    </source>
</evidence>
<protein>
    <submittedName>
        <fullName evidence="6">Alpha-catulin</fullName>
    </submittedName>
</protein>
<dbReference type="GO" id="GO:0005737">
    <property type="term" value="C:cytoplasm"/>
    <property type="evidence" value="ECO:0007669"/>
    <property type="project" value="UniProtKB-SubCell"/>
</dbReference>
<dbReference type="GO" id="GO:0007155">
    <property type="term" value="P:cell adhesion"/>
    <property type="evidence" value="ECO:0007669"/>
    <property type="project" value="InterPro"/>
</dbReference>
<evidence type="ECO:0000256" key="2">
    <source>
        <dbReference type="ARBA" id="ARBA00008376"/>
    </source>
</evidence>
<feature type="region of interest" description="Disordered" evidence="5">
    <location>
        <begin position="850"/>
        <end position="936"/>
    </location>
</feature>
<dbReference type="PANTHER" id="PTHR46342:SF1">
    <property type="entry name" value="ALPHA-CATULIN"/>
    <property type="match status" value="1"/>
</dbReference>
<evidence type="ECO:0000256" key="5">
    <source>
        <dbReference type="SAM" id="MobiDB-lite"/>
    </source>
</evidence>
<dbReference type="InterPro" id="IPR006077">
    <property type="entry name" value="Vinculin/catenin"/>
</dbReference>
<dbReference type="GO" id="GO:0051015">
    <property type="term" value="F:actin filament binding"/>
    <property type="evidence" value="ECO:0007669"/>
    <property type="project" value="InterPro"/>
</dbReference>
<dbReference type="PANTHER" id="PTHR46342">
    <property type="entry name" value="ALPHA-CATULIN"/>
    <property type="match status" value="1"/>
</dbReference>
<proteinExistence type="evidence at transcript level"/>